<keyword evidence="3" id="KW-0804">Transcription</keyword>
<protein>
    <submittedName>
        <fullName evidence="5">FadR family transcriptional regulator</fullName>
    </submittedName>
</protein>
<dbReference type="InterPro" id="IPR000524">
    <property type="entry name" value="Tscrpt_reg_HTH_GntR"/>
</dbReference>
<evidence type="ECO:0000313" key="5">
    <source>
        <dbReference type="EMBL" id="CPR05259.1"/>
    </source>
</evidence>
<dbReference type="PANTHER" id="PTHR43537">
    <property type="entry name" value="TRANSCRIPTIONAL REGULATOR, GNTR FAMILY"/>
    <property type="match status" value="1"/>
</dbReference>
<dbReference type="Gene3D" id="1.10.10.10">
    <property type="entry name" value="Winged helix-like DNA-binding domain superfamily/Winged helix DNA-binding domain"/>
    <property type="match status" value="1"/>
</dbReference>
<name>A0A0U0W3F8_MYCBE</name>
<dbReference type="SUPFAM" id="SSF46785">
    <property type="entry name" value="Winged helix' DNA-binding domain"/>
    <property type="match status" value="1"/>
</dbReference>
<evidence type="ECO:0000256" key="1">
    <source>
        <dbReference type="ARBA" id="ARBA00023015"/>
    </source>
</evidence>
<reference evidence="5 6" key="1">
    <citation type="submission" date="2015-03" db="EMBL/GenBank/DDBJ databases">
        <authorList>
            <person name="Murphy D."/>
        </authorList>
    </citation>
    <scope>NUCLEOTIDE SEQUENCE [LARGE SCALE GENOMIC DNA]</scope>
    <source>
        <strain evidence="5 6">DSM 44277</strain>
    </source>
</reference>
<keyword evidence="2" id="KW-0238">DNA-binding</keyword>
<dbReference type="Pfam" id="PF00392">
    <property type="entry name" value="GntR"/>
    <property type="match status" value="1"/>
</dbReference>
<dbReference type="InterPro" id="IPR036390">
    <property type="entry name" value="WH_DNA-bd_sf"/>
</dbReference>
<dbReference type="InterPro" id="IPR036388">
    <property type="entry name" value="WH-like_DNA-bd_sf"/>
</dbReference>
<evidence type="ECO:0000313" key="6">
    <source>
        <dbReference type="Proteomes" id="UP000198875"/>
    </source>
</evidence>
<evidence type="ECO:0000256" key="2">
    <source>
        <dbReference type="ARBA" id="ARBA00023125"/>
    </source>
</evidence>
<dbReference type="GO" id="GO:0003677">
    <property type="term" value="F:DNA binding"/>
    <property type="evidence" value="ECO:0007669"/>
    <property type="project" value="UniProtKB-KW"/>
</dbReference>
<evidence type="ECO:0000256" key="3">
    <source>
        <dbReference type="ARBA" id="ARBA00023163"/>
    </source>
</evidence>
<dbReference type="InterPro" id="IPR008920">
    <property type="entry name" value="TF_FadR/GntR_C"/>
</dbReference>
<dbReference type="PANTHER" id="PTHR43537:SF5">
    <property type="entry name" value="UXU OPERON TRANSCRIPTIONAL REGULATOR"/>
    <property type="match status" value="1"/>
</dbReference>
<dbReference type="SMART" id="SM00895">
    <property type="entry name" value="FCD"/>
    <property type="match status" value="1"/>
</dbReference>
<dbReference type="Gene3D" id="1.20.120.530">
    <property type="entry name" value="GntR ligand-binding domain-like"/>
    <property type="match status" value="1"/>
</dbReference>
<sequence>MTAAGVGQQPRPRLTTPRLAETVADELRRQIVDGEIADGTLLPPQAVLVERFNVSLVSLREALRILVTEGLISIRRGNQGGAVVHAPDKTKAGYMLGLLLQSQYVKLDDLAAALKSIEPTCAAMAAQRPDRAKAVIPVMQRINAAMADTLDDGPLCTEYGRQFHDSVVQGSGNSTLIAVVGSLEALWTHHEQKWAERRSADGAYPTLEERKLALKTHQALADAIEIGDAERAQHIAARHLADTQLYVLAEDRNKRIIATTQHGVFPMSE</sequence>
<dbReference type="GO" id="GO:0003700">
    <property type="term" value="F:DNA-binding transcription factor activity"/>
    <property type="evidence" value="ECO:0007669"/>
    <property type="project" value="InterPro"/>
</dbReference>
<dbReference type="InterPro" id="IPR011711">
    <property type="entry name" value="GntR_C"/>
</dbReference>
<keyword evidence="1" id="KW-0805">Transcription regulation</keyword>
<evidence type="ECO:0000259" key="4">
    <source>
        <dbReference type="PROSITE" id="PS50949"/>
    </source>
</evidence>
<dbReference type="EMBL" id="CSTD01000001">
    <property type="protein sequence ID" value="CPR05259.1"/>
    <property type="molecule type" value="Genomic_DNA"/>
</dbReference>
<accession>A0A0U0W3F8</accession>
<dbReference type="SUPFAM" id="SSF48008">
    <property type="entry name" value="GntR ligand-binding domain-like"/>
    <property type="match status" value="1"/>
</dbReference>
<feature type="domain" description="HTH gntR-type" evidence="4">
    <location>
        <begin position="17"/>
        <end position="87"/>
    </location>
</feature>
<dbReference type="RefSeq" id="WP_085181041.1">
    <property type="nucleotide sequence ID" value="NZ_CSTD01000001.1"/>
</dbReference>
<dbReference type="PROSITE" id="PS50949">
    <property type="entry name" value="HTH_GNTR"/>
    <property type="match status" value="1"/>
</dbReference>
<dbReference type="OrthoDB" id="162505at2"/>
<organism evidence="5 6">
    <name type="scientific">Mycobacterium bohemicum DSM 44277</name>
    <dbReference type="NCBI Taxonomy" id="1236609"/>
    <lineage>
        <taxon>Bacteria</taxon>
        <taxon>Bacillati</taxon>
        <taxon>Actinomycetota</taxon>
        <taxon>Actinomycetes</taxon>
        <taxon>Mycobacteriales</taxon>
        <taxon>Mycobacteriaceae</taxon>
        <taxon>Mycobacterium</taxon>
    </lineage>
</organism>
<proteinExistence type="predicted"/>
<dbReference type="AlphaFoldDB" id="A0A0U0W3F8"/>
<dbReference type="CDD" id="cd07377">
    <property type="entry name" value="WHTH_GntR"/>
    <property type="match status" value="1"/>
</dbReference>
<dbReference type="Pfam" id="PF07729">
    <property type="entry name" value="FCD"/>
    <property type="match status" value="1"/>
</dbReference>
<dbReference type="Proteomes" id="UP000198875">
    <property type="component" value="Unassembled WGS sequence"/>
</dbReference>
<gene>
    <name evidence="5" type="ORF">BN971_00548</name>
</gene>
<dbReference type="SMART" id="SM00345">
    <property type="entry name" value="HTH_GNTR"/>
    <property type="match status" value="1"/>
</dbReference>